<dbReference type="OrthoDB" id="10386860at2759"/>
<evidence type="ECO:0000313" key="3">
    <source>
        <dbReference type="WBParaSite" id="HCON_00030370-00001"/>
    </source>
</evidence>
<dbReference type="AlphaFoldDB" id="A0A7I4XYV4"/>
<keyword evidence="2" id="KW-1185">Reference proteome</keyword>
<reference evidence="3" key="1">
    <citation type="submission" date="2020-12" db="UniProtKB">
        <authorList>
            <consortium name="WormBaseParasite"/>
        </authorList>
    </citation>
    <scope>IDENTIFICATION</scope>
    <source>
        <strain evidence="3">MHco3</strain>
    </source>
</reference>
<dbReference type="WBParaSite" id="HCON_00030370-00001">
    <property type="protein sequence ID" value="HCON_00030370-00001"/>
    <property type="gene ID" value="HCON_00030370"/>
</dbReference>
<name>A0A7I4XYV4_HAECO</name>
<organism evidence="2 3">
    <name type="scientific">Haemonchus contortus</name>
    <name type="common">Barber pole worm</name>
    <dbReference type="NCBI Taxonomy" id="6289"/>
    <lineage>
        <taxon>Eukaryota</taxon>
        <taxon>Metazoa</taxon>
        <taxon>Ecdysozoa</taxon>
        <taxon>Nematoda</taxon>
        <taxon>Chromadorea</taxon>
        <taxon>Rhabditida</taxon>
        <taxon>Rhabditina</taxon>
        <taxon>Rhabditomorpha</taxon>
        <taxon>Strongyloidea</taxon>
        <taxon>Trichostrongylidae</taxon>
        <taxon>Haemonchus</taxon>
    </lineage>
</organism>
<protein>
    <submittedName>
        <fullName evidence="3">Uncharacterized protein</fullName>
    </submittedName>
</protein>
<sequence length="157" mass="18723">MDSNAQNTTNETNRRTELWMHWGSQADMEVDKADTDRQEWLCTERRRAGRQTDVDTSRQMDRGKQSDKYVRVDADRQDTDGRHRHKWTDGDTDGHVHTKGRTRTDEDKHLQRRRMQRQRRTHNTDRQGQNTYLQRSLGSVLWKLLLARPGPQSPIWI</sequence>
<evidence type="ECO:0000313" key="2">
    <source>
        <dbReference type="Proteomes" id="UP000025227"/>
    </source>
</evidence>
<feature type="compositionally biased region" description="Basic residues" evidence="1">
    <location>
        <begin position="110"/>
        <end position="121"/>
    </location>
</feature>
<evidence type="ECO:0000256" key="1">
    <source>
        <dbReference type="SAM" id="MobiDB-lite"/>
    </source>
</evidence>
<accession>A0A7I4XYV4</accession>
<feature type="region of interest" description="Disordered" evidence="1">
    <location>
        <begin position="42"/>
        <end position="131"/>
    </location>
</feature>
<dbReference type="Proteomes" id="UP000025227">
    <property type="component" value="Unplaced"/>
</dbReference>
<proteinExistence type="predicted"/>
<feature type="compositionally biased region" description="Basic and acidic residues" evidence="1">
    <location>
        <begin position="42"/>
        <end position="109"/>
    </location>
</feature>